<dbReference type="EMBL" id="JAENHL010000006">
    <property type="protein sequence ID" value="MBK1866319.1"/>
    <property type="molecule type" value="Genomic_DNA"/>
</dbReference>
<gene>
    <name evidence="1" type="ORF">JHL16_08135</name>
</gene>
<comment type="caution">
    <text evidence="1">The sequence shown here is derived from an EMBL/GenBank/DDBJ whole genome shotgun (WGS) entry which is preliminary data.</text>
</comment>
<evidence type="ECO:0000313" key="1">
    <source>
        <dbReference type="EMBL" id="MBK1866319.1"/>
    </source>
</evidence>
<dbReference type="Proteomes" id="UP000616151">
    <property type="component" value="Unassembled WGS sequence"/>
</dbReference>
<reference evidence="1" key="1">
    <citation type="submission" date="2021-01" db="EMBL/GenBank/DDBJ databases">
        <authorList>
            <person name="Sun Q."/>
        </authorList>
    </citation>
    <scope>NUCLEOTIDE SEQUENCE</scope>
    <source>
        <strain evidence="1">YIM B02566</strain>
    </source>
</reference>
<sequence length="352" mass="39734">MIEMTERQRRARPYIRAWLWFAAFLVFIMVIVGGATRLTDSGLSITEWQPLLGAIPPLTEADWLAAFEKYKLIPQYSLVNHGMSLEEFKFIYWWEWAHRFLGRFIGLVMIVPFLFFWATRRIEPRLTPRLVTLILLGGLQGALGWYMVKSGLVDRVDVSQYRLAAHLTLATVILGAIVWTALGVGHTPRHPPQDRRGWAAFGLAALILLQVAAGGFVAGLDAGMGYNTWPLMDGQWMPKGLLIMQPVWRNFFENAMTVQFDHRLIAYVVALCAALYAWRVQSKAAYAVLIAVLLQVGLGIWTLLAQVPLHLGLAHQGGAMIVFASAIWVMHEALSPARDQEKWTPVFRPITR</sequence>
<proteinExistence type="predicted"/>
<name>A0ACC5R0Y4_9HYPH</name>
<organism evidence="1 2">
    <name type="scientific">Taklimakanibacter albus</name>
    <dbReference type="NCBI Taxonomy" id="2800327"/>
    <lineage>
        <taxon>Bacteria</taxon>
        <taxon>Pseudomonadati</taxon>
        <taxon>Pseudomonadota</taxon>
        <taxon>Alphaproteobacteria</taxon>
        <taxon>Hyphomicrobiales</taxon>
        <taxon>Aestuariivirgaceae</taxon>
        <taxon>Taklimakanibacter</taxon>
    </lineage>
</organism>
<protein>
    <submittedName>
        <fullName evidence="1">COX15/CtaA family protein</fullName>
    </submittedName>
</protein>
<evidence type="ECO:0000313" key="2">
    <source>
        <dbReference type="Proteomes" id="UP000616151"/>
    </source>
</evidence>
<keyword evidence="2" id="KW-1185">Reference proteome</keyword>
<accession>A0ACC5R0Y4</accession>